<dbReference type="Proteomes" id="UP001186974">
    <property type="component" value="Unassembled WGS sequence"/>
</dbReference>
<organism evidence="1 2">
    <name type="scientific">Coniosporium uncinatum</name>
    <dbReference type="NCBI Taxonomy" id="93489"/>
    <lineage>
        <taxon>Eukaryota</taxon>
        <taxon>Fungi</taxon>
        <taxon>Dikarya</taxon>
        <taxon>Ascomycota</taxon>
        <taxon>Pezizomycotina</taxon>
        <taxon>Dothideomycetes</taxon>
        <taxon>Dothideomycetes incertae sedis</taxon>
        <taxon>Coniosporium</taxon>
    </lineage>
</organism>
<name>A0ACC3CY89_9PEZI</name>
<evidence type="ECO:0000313" key="1">
    <source>
        <dbReference type="EMBL" id="KAK3054501.1"/>
    </source>
</evidence>
<feature type="non-terminal residue" evidence="1">
    <location>
        <position position="199"/>
    </location>
</feature>
<comment type="caution">
    <text evidence="1">The sequence shown here is derived from an EMBL/GenBank/DDBJ whole genome shotgun (WGS) entry which is preliminary data.</text>
</comment>
<sequence length="199" mass="21876">MALEGVAERVERKCKDLHEHLSSDDTESLWGYYVFTTYGVAETAKPVNTIEGNRSQTKDGSNGGPHPDIDPQASDLQASSVTLFGDEPEPGHETIVATDTSAPNVAGDLLVEKLKNYLVAHINQWIPEPYDDEFINTLRFKHISLAGASFADVRRVLREHIKAAGDEWMKQPAIHGYGPEERGAAFGSRIATCLVIDDE</sequence>
<evidence type="ECO:0000313" key="2">
    <source>
        <dbReference type="Proteomes" id="UP001186974"/>
    </source>
</evidence>
<accession>A0ACC3CY89</accession>
<keyword evidence="2" id="KW-1185">Reference proteome</keyword>
<gene>
    <name evidence="1" type="ORF">LTS18_011986</name>
</gene>
<protein>
    <submittedName>
        <fullName evidence="1">Uncharacterized protein</fullName>
    </submittedName>
</protein>
<proteinExistence type="predicted"/>
<reference evidence="1" key="1">
    <citation type="submission" date="2024-09" db="EMBL/GenBank/DDBJ databases">
        <title>Black Yeasts Isolated from many extreme environments.</title>
        <authorList>
            <person name="Coleine C."/>
            <person name="Stajich J.E."/>
            <person name="Selbmann L."/>
        </authorList>
    </citation>
    <scope>NUCLEOTIDE SEQUENCE</scope>
    <source>
        <strain evidence="1">CCFEE 5737</strain>
    </source>
</reference>
<dbReference type="EMBL" id="JAWDJW010009863">
    <property type="protein sequence ID" value="KAK3054501.1"/>
    <property type="molecule type" value="Genomic_DNA"/>
</dbReference>